<comment type="similarity">
    <text evidence="1">Belongs to the trimethylamine methyltransferase family.</text>
</comment>
<reference evidence="4" key="1">
    <citation type="journal article" date="2015" name="Nature">
        <title>Complex archaea that bridge the gap between prokaryotes and eukaryotes.</title>
        <authorList>
            <person name="Spang A."/>
            <person name="Saw J.H."/>
            <person name="Jorgensen S.L."/>
            <person name="Zaremba-Niedzwiedzka K."/>
            <person name="Martijn J."/>
            <person name="Lind A.E."/>
            <person name="van Eijk R."/>
            <person name="Schleper C."/>
            <person name="Guy L."/>
            <person name="Ettema T.J."/>
        </authorList>
    </citation>
    <scope>NUCLEOTIDE SEQUENCE</scope>
</reference>
<keyword evidence="2" id="KW-0489">Methyltransferase</keyword>
<keyword evidence="3" id="KW-0808">Transferase</keyword>
<sequence>MHIQALRAEDIERIHQASLTVLADVGVLFHKAPQVEEFLVANGCRAEGGRIRFPAELVEDCLQRLPDRDTLTFGDPSLGYGEQFSLAKGASNITINGNAYTIYDHQAGAPRHCVEADSDEFSLIAAHLKNLVADPCDLVFHSERTSAGRRKQITFDSADARGEFLRRWLAGRQGIERPLGLNVRNYSSQEVALATLALAIRDGAATLEQRMSLWEQYIWFNPLSPLQWHAEQAPIVLELLDPARKCTLVIISPEVMMGTSCPVTLAGALTQHNAEVLAAVTMVQLARPGVPTMYGFVGAPTDLRTADISHGSIETGLLNVAAVQIADRYGLPSRICPGNPSAKAPGARAAVETALGLALGLAAGGNIIMTAILDSTLMLSYEHLIVTDEIAGQLLNINGEIHTDADSLAVEVIAACSAQSGGSFAFNEHTLKHMKRDIYYSDFTGRVAASQEDWYDKAHTRVKDILARRSDGVTGAETLERLAAVEKRLAEDDRSWRAKANDWWRFYVQDFA</sequence>
<dbReference type="Pfam" id="PF06253">
    <property type="entry name" value="MTTB"/>
    <property type="match status" value="2"/>
</dbReference>
<dbReference type="InterPro" id="IPR038601">
    <property type="entry name" value="MttB-like_sf"/>
</dbReference>
<protein>
    <recommendedName>
        <fullName evidence="5">Trimethylamine methyltransferase</fullName>
    </recommendedName>
</protein>
<gene>
    <name evidence="4" type="ORF">LCGC14_0124610</name>
</gene>
<evidence type="ECO:0000313" key="4">
    <source>
        <dbReference type="EMBL" id="KKO00687.1"/>
    </source>
</evidence>
<dbReference type="EMBL" id="LAZR01000039">
    <property type="protein sequence ID" value="KKO00687.1"/>
    <property type="molecule type" value="Genomic_DNA"/>
</dbReference>
<dbReference type="Gene3D" id="3.20.20.480">
    <property type="entry name" value="Trimethylamine methyltransferase-like"/>
    <property type="match status" value="1"/>
</dbReference>
<dbReference type="GO" id="GO:0015948">
    <property type="term" value="P:methanogenesis"/>
    <property type="evidence" value="ECO:0007669"/>
    <property type="project" value="InterPro"/>
</dbReference>
<evidence type="ECO:0000256" key="3">
    <source>
        <dbReference type="ARBA" id="ARBA00022679"/>
    </source>
</evidence>
<dbReference type="GO" id="GO:0032259">
    <property type="term" value="P:methylation"/>
    <property type="evidence" value="ECO:0007669"/>
    <property type="project" value="UniProtKB-KW"/>
</dbReference>
<evidence type="ECO:0008006" key="5">
    <source>
        <dbReference type="Google" id="ProtNLM"/>
    </source>
</evidence>
<dbReference type="InterPro" id="IPR010426">
    <property type="entry name" value="MTTB_MeTrfase"/>
</dbReference>
<organism evidence="4">
    <name type="scientific">marine sediment metagenome</name>
    <dbReference type="NCBI Taxonomy" id="412755"/>
    <lineage>
        <taxon>unclassified sequences</taxon>
        <taxon>metagenomes</taxon>
        <taxon>ecological metagenomes</taxon>
    </lineage>
</organism>
<dbReference type="AlphaFoldDB" id="A0A0F9XMR2"/>
<evidence type="ECO:0000256" key="1">
    <source>
        <dbReference type="ARBA" id="ARBA00007137"/>
    </source>
</evidence>
<dbReference type="GO" id="GO:0008168">
    <property type="term" value="F:methyltransferase activity"/>
    <property type="evidence" value="ECO:0007669"/>
    <property type="project" value="UniProtKB-KW"/>
</dbReference>
<name>A0A0F9XMR2_9ZZZZ</name>
<proteinExistence type="inferred from homology"/>
<evidence type="ECO:0000256" key="2">
    <source>
        <dbReference type="ARBA" id="ARBA00022603"/>
    </source>
</evidence>
<accession>A0A0F9XMR2</accession>
<comment type="caution">
    <text evidence="4">The sequence shown here is derived from an EMBL/GenBank/DDBJ whole genome shotgun (WGS) entry which is preliminary data.</text>
</comment>